<sequence length="769" mass="85311">MDKVVGQVSGLDYWRKQLWGAEQLQMLTDRVRPSGRLIADGVVIRDLGVLELEALKRVCREEGVTFYMLLLGGLQVLLYRYTGQGDICVGSPVTGRSPREVDGLIASFKNTVVLRGRISGGMSLREVLGKVKETTLAAYEHWDVPFEKVVEALGLPWMAGRNPLFDVRLTLHDRPEGEGLKLSGARLQGEQGEEPTAQLDLGLDVVESAEGLRIGIGYCRDLYGADRMDRMLEHYIRVLKVIATDPWMVVDGVSILGVAERELLLGEFGHHRREYKGAETVVDRFREMVYEHGESVALVYEEHEWNYGELDEASNRLAHYLISKGLEEEELVGLCVERCPEMLVGILGILKAGGAYVPIDPDYPADRIRYMLEDSGCRLILSRDEERKVVEDTDGREVLLIGEEEGPVTDVARPVRPDQLAYVIYTSGSTGWPKGVMIQHRSVLNMVRGKAPALGLRPGIGVLQFSSLSFDASCYEIFGSLLHGGKLVLASRSVILEPVLLGELLRRHQVELITLPPSYQQVFGEDTYGIKTIVSGGEPMVPARARKLMERGIRVINCYGPTENTVCTALSTTPLHSSGVVTIGRPIGNVEVYILDDRLAPVPVGVRGELYLGGAQVARGYWRRDELTAERFVPDPFDREKGKRLYRTGDLGRWLEDGNIEFLGRVDEQVKVRGYRIELGEIEGVLVECPGVLQGAVAAVEDGQGGKRLLGFVVTGEEYSPQAVFSWLGSKLPEYMIPGVLIELEALPVTDNGKIDRKMLSNPRKMEKT</sequence>
<name>A0A8J2UBG7_9BACT</name>
<dbReference type="AlphaFoldDB" id="A0A8J2UBG7"/>
<keyword evidence="2" id="KW-0597">Phosphoprotein</keyword>
<dbReference type="GO" id="GO:0009239">
    <property type="term" value="P:enterobactin biosynthetic process"/>
    <property type="evidence" value="ECO:0007669"/>
    <property type="project" value="TreeGrafter"/>
</dbReference>
<evidence type="ECO:0008006" key="8">
    <source>
        <dbReference type="Google" id="ProtNLM"/>
    </source>
</evidence>
<dbReference type="SUPFAM" id="SSF56801">
    <property type="entry name" value="Acetyl-CoA synthetase-like"/>
    <property type="match status" value="1"/>
</dbReference>
<evidence type="ECO:0000259" key="4">
    <source>
        <dbReference type="Pfam" id="PF00668"/>
    </source>
</evidence>
<dbReference type="Gene3D" id="3.30.300.30">
    <property type="match status" value="1"/>
</dbReference>
<dbReference type="NCBIfam" id="TIGR01733">
    <property type="entry name" value="AA-adenyl-dom"/>
    <property type="match status" value="1"/>
</dbReference>
<evidence type="ECO:0000313" key="7">
    <source>
        <dbReference type="Proteomes" id="UP000607559"/>
    </source>
</evidence>
<keyword evidence="1" id="KW-0596">Phosphopantetheine</keyword>
<dbReference type="GO" id="GO:0043041">
    <property type="term" value="P:amino acid activation for nonribosomal peptide biosynthetic process"/>
    <property type="evidence" value="ECO:0007669"/>
    <property type="project" value="TreeGrafter"/>
</dbReference>
<dbReference type="InterPro" id="IPR020845">
    <property type="entry name" value="AMP-binding_CS"/>
</dbReference>
<keyword evidence="7" id="KW-1185">Reference proteome</keyword>
<organism evidence="6 7">
    <name type="scientific">Puia dinghuensis</name>
    <dbReference type="NCBI Taxonomy" id="1792502"/>
    <lineage>
        <taxon>Bacteria</taxon>
        <taxon>Pseudomonadati</taxon>
        <taxon>Bacteroidota</taxon>
        <taxon>Chitinophagia</taxon>
        <taxon>Chitinophagales</taxon>
        <taxon>Chitinophagaceae</taxon>
        <taxon>Puia</taxon>
    </lineage>
</organism>
<accession>A0A8J2UBG7</accession>
<evidence type="ECO:0000256" key="2">
    <source>
        <dbReference type="ARBA" id="ARBA00022553"/>
    </source>
</evidence>
<dbReference type="Gene3D" id="2.30.38.10">
    <property type="entry name" value="Luciferase, Domain 3"/>
    <property type="match status" value="1"/>
</dbReference>
<gene>
    <name evidence="6" type="ORF">GCM10011511_16150</name>
</gene>
<dbReference type="GO" id="GO:0031177">
    <property type="term" value="F:phosphopantetheine binding"/>
    <property type="evidence" value="ECO:0007669"/>
    <property type="project" value="TreeGrafter"/>
</dbReference>
<comment type="caution">
    <text evidence="6">The sequence shown here is derived from an EMBL/GenBank/DDBJ whole genome shotgun (WGS) entry which is preliminary data.</text>
</comment>
<dbReference type="Pfam" id="PF13193">
    <property type="entry name" value="AMP-binding_C"/>
    <property type="match status" value="1"/>
</dbReference>
<evidence type="ECO:0000259" key="3">
    <source>
        <dbReference type="Pfam" id="PF00501"/>
    </source>
</evidence>
<dbReference type="InterPro" id="IPR010071">
    <property type="entry name" value="AA_adenyl_dom"/>
</dbReference>
<proteinExistence type="predicted"/>
<dbReference type="Proteomes" id="UP000607559">
    <property type="component" value="Unassembled WGS sequence"/>
</dbReference>
<dbReference type="EMBL" id="BMJC01000002">
    <property type="protein sequence ID" value="GGA93631.1"/>
    <property type="molecule type" value="Genomic_DNA"/>
</dbReference>
<dbReference type="GO" id="GO:0005829">
    <property type="term" value="C:cytosol"/>
    <property type="evidence" value="ECO:0007669"/>
    <property type="project" value="TreeGrafter"/>
</dbReference>
<dbReference type="FunFam" id="2.30.38.10:FF:000001">
    <property type="entry name" value="Non-ribosomal peptide synthetase PvdI"/>
    <property type="match status" value="1"/>
</dbReference>
<dbReference type="Gene3D" id="3.30.559.30">
    <property type="entry name" value="Nonribosomal peptide synthetase, condensation domain"/>
    <property type="match status" value="1"/>
</dbReference>
<dbReference type="InterPro" id="IPR025110">
    <property type="entry name" value="AMP-bd_C"/>
</dbReference>
<feature type="domain" description="AMP-binding enzyme C-terminal" evidence="5">
    <location>
        <begin position="681"/>
        <end position="754"/>
    </location>
</feature>
<dbReference type="PANTHER" id="PTHR45527:SF1">
    <property type="entry name" value="FATTY ACID SYNTHASE"/>
    <property type="match status" value="1"/>
</dbReference>
<reference evidence="6" key="1">
    <citation type="journal article" date="2014" name="Int. J. Syst. Evol. Microbiol.">
        <title>Complete genome sequence of Corynebacterium casei LMG S-19264T (=DSM 44701T), isolated from a smear-ripened cheese.</title>
        <authorList>
            <consortium name="US DOE Joint Genome Institute (JGI-PGF)"/>
            <person name="Walter F."/>
            <person name="Albersmeier A."/>
            <person name="Kalinowski J."/>
            <person name="Ruckert C."/>
        </authorList>
    </citation>
    <scope>NUCLEOTIDE SEQUENCE</scope>
    <source>
        <strain evidence="6">CGMCC 1.15448</strain>
    </source>
</reference>
<dbReference type="Pfam" id="PF00501">
    <property type="entry name" value="AMP-binding"/>
    <property type="match status" value="1"/>
</dbReference>
<dbReference type="Pfam" id="PF00668">
    <property type="entry name" value="Condensation"/>
    <property type="match status" value="1"/>
</dbReference>
<dbReference type="GO" id="GO:0009366">
    <property type="term" value="C:enterobactin synthetase complex"/>
    <property type="evidence" value="ECO:0007669"/>
    <property type="project" value="TreeGrafter"/>
</dbReference>
<dbReference type="InterPro" id="IPR001242">
    <property type="entry name" value="Condensation_dom"/>
</dbReference>
<dbReference type="FunFam" id="3.40.50.12780:FF:000012">
    <property type="entry name" value="Non-ribosomal peptide synthetase"/>
    <property type="match status" value="1"/>
</dbReference>
<dbReference type="InterPro" id="IPR000873">
    <property type="entry name" value="AMP-dep_synth/lig_dom"/>
</dbReference>
<dbReference type="GO" id="GO:0047527">
    <property type="term" value="F:2,3-dihydroxybenzoate-serine ligase activity"/>
    <property type="evidence" value="ECO:0007669"/>
    <property type="project" value="TreeGrafter"/>
</dbReference>
<dbReference type="PANTHER" id="PTHR45527">
    <property type="entry name" value="NONRIBOSOMAL PEPTIDE SYNTHETASE"/>
    <property type="match status" value="1"/>
</dbReference>
<evidence type="ECO:0000256" key="1">
    <source>
        <dbReference type="ARBA" id="ARBA00022450"/>
    </source>
</evidence>
<feature type="domain" description="AMP-dependent synthetase/ligase" evidence="3">
    <location>
        <begin position="286"/>
        <end position="622"/>
    </location>
</feature>
<evidence type="ECO:0000259" key="5">
    <source>
        <dbReference type="Pfam" id="PF13193"/>
    </source>
</evidence>
<evidence type="ECO:0000313" key="6">
    <source>
        <dbReference type="EMBL" id="GGA93631.1"/>
    </source>
</evidence>
<dbReference type="FunFam" id="3.40.50.980:FF:000001">
    <property type="entry name" value="Non-ribosomal peptide synthetase"/>
    <property type="match status" value="1"/>
</dbReference>
<dbReference type="Gene3D" id="3.40.50.980">
    <property type="match status" value="2"/>
</dbReference>
<dbReference type="PROSITE" id="PS00455">
    <property type="entry name" value="AMP_BINDING"/>
    <property type="match status" value="1"/>
</dbReference>
<dbReference type="RefSeq" id="WP_188930451.1">
    <property type="nucleotide sequence ID" value="NZ_BMJC01000002.1"/>
</dbReference>
<protein>
    <recommendedName>
        <fullName evidence="8">Amino acid adenylation domain-containing protein</fullName>
    </recommendedName>
</protein>
<dbReference type="CDD" id="cd05930">
    <property type="entry name" value="A_NRPS"/>
    <property type="match status" value="1"/>
</dbReference>
<feature type="domain" description="Condensation" evidence="4">
    <location>
        <begin position="12"/>
        <end position="265"/>
    </location>
</feature>
<dbReference type="InterPro" id="IPR045851">
    <property type="entry name" value="AMP-bd_C_sf"/>
</dbReference>
<dbReference type="SUPFAM" id="SSF52777">
    <property type="entry name" value="CoA-dependent acyltransferases"/>
    <property type="match status" value="1"/>
</dbReference>
<reference evidence="6" key="2">
    <citation type="submission" date="2020-09" db="EMBL/GenBank/DDBJ databases">
        <authorList>
            <person name="Sun Q."/>
            <person name="Zhou Y."/>
        </authorList>
    </citation>
    <scope>NUCLEOTIDE SEQUENCE</scope>
    <source>
        <strain evidence="6">CGMCC 1.15448</strain>
    </source>
</reference>